<proteinExistence type="predicted"/>
<dbReference type="Pfam" id="PF03432">
    <property type="entry name" value="Relaxase"/>
    <property type="match status" value="1"/>
</dbReference>
<dbReference type="Proteomes" id="UP001212170">
    <property type="component" value="Unassembled WGS sequence"/>
</dbReference>
<evidence type="ECO:0000259" key="1">
    <source>
        <dbReference type="Pfam" id="PF03432"/>
    </source>
</evidence>
<accession>A0ABT4WCT1</accession>
<gene>
    <name evidence="2" type="ORF">NJT12_12185</name>
</gene>
<evidence type="ECO:0000313" key="2">
    <source>
        <dbReference type="EMBL" id="MDA6070380.1"/>
    </source>
</evidence>
<evidence type="ECO:0000313" key="3">
    <source>
        <dbReference type="Proteomes" id="UP001212170"/>
    </source>
</evidence>
<dbReference type="EMBL" id="JAMZNK010000017">
    <property type="protein sequence ID" value="MDA6070380.1"/>
    <property type="molecule type" value="Genomic_DNA"/>
</dbReference>
<comment type="caution">
    <text evidence="2">The sequence shown here is derived from an EMBL/GenBank/DDBJ whole genome shotgun (WGS) entry which is preliminary data.</text>
</comment>
<sequence>MVTIIKINNSIHRTITYNENKVKKGVAQCIGAVNYPVDLNKLNAAIKLQRFTKRIALNEIAKQNTVHISINFSPLEDHPREMLLHITNCYMQRIGFDKQPYLVYEHYDSGHQHLHVISTNIQRDGKQINMYNIGVRKSEPARKDIEKLFDLIPAKTQKIATEFTLPPTNVSKVCYGRMESKKAISNIINFVLTQYSCTSFSELNAVLSQYNIIADRCRESSIIFRNGGLLYKILNEEGKPIGMPIKASDIQNKPTLKFLENKFKINTIKSAGQRIRIKKIADLYSIRSVSINQLIKMLQKQGITVVLAKQHHSSNYTITYIDHKTKSVLSDTTFPQESITETIKENNELKQDYKNNKIIRKNYYLNNL</sequence>
<keyword evidence="3" id="KW-1185">Reference proteome</keyword>
<dbReference type="RefSeq" id="WP_271336194.1">
    <property type="nucleotide sequence ID" value="NZ_JAMZNK010000017.1"/>
</dbReference>
<protein>
    <submittedName>
        <fullName evidence="2">Relaxase/mobilization nuclease domain-containing protein</fullName>
    </submittedName>
</protein>
<name>A0ABT4WCT1_9FLAO</name>
<dbReference type="InterPro" id="IPR005094">
    <property type="entry name" value="Endonuclease_MobA/VirD2"/>
</dbReference>
<reference evidence="2 3" key="1">
    <citation type="journal article" date="2023" name="Chemosphere">
        <title>Whole genome analysis of Flavobacterium aziz-sancarii sp. nov., isolated from Ardley Island (Antarctica), revealed a rich resistome and bioremediation potential.</title>
        <authorList>
            <person name="Otur C."/>
            <person name="Okay S."/>
            <person name="Kurt-Kizildogan A."/>
        </authorList>
    </citation>
    <scope>NUCLEOTIDE SEQUENCE [LARGE SCALE GENOMIC DNA]</scope>
    <source>
        <strain evidence="2 3">AC</strain>
    </source>
</reference>
<organism evidence="2 3">
    <name type="scientific">Flavobacterium azizsancarii</name>
    <dbReference type="NCBI Taxonomy" id="2961580"/>
    <lineage>
        <taxon>Bacteria</taxon>
        <taxon>Pseudomonadati</taxon>
        <taxon>Bacteroidota</taxon>
        <taxon>Flavobacteriia</taxon>
        <taxon>Flavobacteriales</taxon>
        <taxon>Flavobacteriaceae</taxon>
        <taxon>Flavobacterium</taxon>
    </lineage>
</organism>
<feature type="domain" description="MobA/VirD2-like nuclease" evidence="1">
    <location>
        <begin position="17"/>
        <end position="149"/>
    </location>
</feature>